<dbReference type="Gene3D" id="1.10.600.10">
    <property type="entry name" value="Farnesyl Diphosphate Synthase"/>
    <property type="match status" value="1"/>
</dbReference>
<dbReference type="InterPro" id="IPR002060">
    <property type="entry name" value="Squ/phyt_synthse"/>
</dbReference>
<dbReference type="STRING" id="269796.Rru_A1759"/>
<dbReference type="KEGG" id="rru:Rru_A1759"/>
<dbReference type="EnsemblBacteria" id="ABC22559">
    <property type="protein sequence ID" value="ABC22559"/>
    <property type="gene ID" value="Rru_A1759"/>
</dbReference>
<evidence type="ECO:0000313" key="1">
    <source>
        <dbReference type="EMBL" id="ABC22559.1"/>
    </source>
</evidence>
<reference evidence="1 2" key="1">
    <citation type="journal article" date="2011" name="Stand. Genomic Sci.">
        <title>Complete genome sequence of Rhodospirillum rubrum type strain (S1).</title>
        <authorList>
            <person name="Munk A.C."/>
            <person name="Copeland A."/>
            <person name="Lucas S."/>
            <person name="Lapidus A."/>
            <person name="Del Rio T.G."/>
            <person name="Barry K."/>
            <person name="Detter J.C."/>
            <person name="Hammon N."/>
            <person name="Israni S."/>
            <person name="Pitluck S."/>
            <person name="Brettin T."/>
            <person name="Bruce D."/>
            <person name="Han C."/>
            <person name="Tapia R."/>
            <person name="Gilna P."/>
            <person name="Schmutz J."/>
            <person name="Larimer F."/>
            <person name="Land M."/>
            <person name="Kyrpides N.C."/>
            <person name="Mavromatis K."/>
            <person name="Richardson P."/>
            <person name="Rohde M."/>
            <person name="Goker M."/>
            <person name="Klenk H.P."/>
            <person name="Zhang Y."/>
            <person name="Roberts G.P."/>
            <person name="Reslewic S."/>
            <person name="Schwartz D.C."/>
        </authorList>
    </citation>
    <scope>NUCLEOTIDE SEQUENCE [LARGE SCALE GENOMIC DNA]</scope>
    <source>
        <strain evidence="2">ATCC 11170 / ATH 1.1.1 / DSM 467 / LMG 4362 / NCIMB 8255 / S1</strain>
    </source>
</reference>
<dbReference type="PATRIC" id="fig|269796.9.peg.1837"/>
<dbReference type="HOGENOM" id="CLU_037269_6_1_5"/>
<dbReference type="Pfam" id="PF00494">
    <property type="entry name" value="SQS_PSY"/>
    <property type="match status" value="1"/>
</dbReference>
<keyword evidence="2" id="KW-1185">Reference proteome</keyword>
<dbReference type="eggNOG" id="COG1562">
    <property type="taxonomic scope" value="Bacteria"/>
</dbReference>
<dbReference type="PANTHER" id="PTHR31480">
    <property type="entry name" value="BIFUNCTIONAL LYCOPENE CYCLASE/PHYTOENE SYNTHASE"/>
    <property type="match status" value="1"/>
</dbReference>
<protein>
    <submittedName>
        <fullName evidence="1">Phytoene synthase protein</fullName>
    </submittedName>
</protein>
<dbReference type="AlphaFoldDB" id="Q2RTI6"/>
<dbReference type="SUPFAM" id="SSF48576">
    <property type="entry name" value="Terpenoid synthases"/>
    <property type="match status" value="1"/>
</dbReference>
<dbReference type="PhylomeDB" id="Q2RTI6"/>
<dbReference type="GO" id="GO:0016765">
    <property type="term" value="F:transferase activity, transferring alkyl or aryl (other than methyl) groups"/>
    <property type="evidence" value="ECO:0007669"/>
    <property type="project" value="UniProtKB-ARBA"/>
</dbReference>
<name>Q2RTI6_RHORT</name>
<sequence length="282" mass="30352">MAQAEDLSPLAGAVRDFDPNRFQTALFAPAEQRENLMALYAFNVEIARIAETVSEALIGEMRLQWWHDLCEGAFSGAVIARGHPVGEAMERLIAGGRLDRPTLSAAIAARRLDLAAEPFATPADLRGYAEDTAGGLSRMAAALLGADPSTIAAAGHVGTAWGLLGVVRTLCPMAAQGRLYLPSQLADERGVTREDLSAPPVTEAAKALCLDLVGEVEDLLAEARALRRRIDRRHLSPFLLAPLARPYLALLRQSGGDPADPGLWTIVRRPFSLFWTGIRGRI</sequence>
<evidence type="ECO:0000313" key="2">
    <source>
        <dbReference type="Proteomes" id="UP000001929"/>
    </source>
</evidence>
<dbReference type="InterPro" id="IPR008949">
    <property type="entry name" value="Isoprenoid_synthase_dom_sf"/>
</dbReference>
<dbReference type="Proteomes" id="UP000001929">
    <property type="component" value="Chromosome"/>
</dbReference>
<gene>
    <name evidence="1" type="ordered locus">Rru_A1759</name>
</gene>
<dbReference type="EMBL" id="CP000230">
    <property type="protein sequence ID" value="ABC22559.1"/>
    <property type="molecule type" value="Genomic_DNA"/>
</dbReference>
<dbReference type="RefSeq" id="WP_011389512.1">
    <property type="nucleotide sequence ID" value="NC_007643.1"/>
</dbReference>
<proteinExistence type="predicted"/>
<accession>Q2RTI6</accession>
<organism evidence="1 2">
    <name type="scientific">Rhodospirillum rubrum (strain ATCC 11170 / ATH 1.1.1 / DSM 467 / LMG 4362 / NCIMB 8255 / S1)</name>
    <dbReference type="NCBI Taxonomy" id="269796"/>
    <lineage>
        <taxon>Bacteria</taxon>
        <taxon>Pseudomonadati</taxon>
        <taxon>Pseudomonadota</taxon>
        <taxon>Alphaproteobacteria</taxon>
        <taxon>Rhodospirillales</taxon>
        <taxon>Rhodospirillaceae</taxon>
        <taxon>Rhodospirillum</taxon>
    </lineage>
</organism>